<reference evidence="1" key="1">
    <citation type="submission" date="2006-08" db="EMBL/GenBank/DDBJ databases">
        <title>Complete sequence of Chromosome 2 of Burkholderia cepacia AMMD.</title>
        <authorList>
            <consortium name="US DOE Joint Genome Institute"/>
            <person name="Copeland A."/>
            <person name="Lucas S."/>
            <person name="Lapidus A."/>
            <person name="Barry K."/>
            <person name="Detter J.C."/>
            <person name="Glavina del Rio T."/>
            <person name="Hammon N."/>
            <person name="Israni S."/>
            <person name="Pitluck S."/>
            <person name="Bruce D."/>
            <person name="Chain P."/>
            <person name="Malfatti S."/>
            <person name="Shin M."/>
            <person name="Vergez L."/>
            <person name="Schmutz J."/>
            <person name="Larimer F."/>
            <person name="Land M."/>
            <person name="Hauser L."/>
            <person name="Kyrpides N."/>
            <person name="Kim E."/>
            <person name="Parke J."/>
            <person name="Coenye T."/>
            <person name="Konstantinidis K."/>
            <person name="Ramette A."/>
            <person name="Tiedje J."/>
            <person name="Richardson P."/>
        </authorList>
    </citation>
    <scope>NUCLEOTIDE SEQUENCE</scope>
    <source>
        <strain evidence="1">AMMD</strain>
    </source>
</reference>
<accession>Q0B4E9</accession>
<dbReference type="KEGG" id="bam:Bamb_5427"/>
<dbReference type="Proteomes" id="UP000000662">
    <property type="component" value="Chromosome 2"/>
</dbReference>
<dbReference type="AlphaFoldDB" id="Q0B4E9"/>
<sequence>MMDAAQSSPPLQLGCDRPTFYLAITMAKPILTVLLKRPFPDAFRFIEAMLQPLGFLLLNPESRQIMHWSDEGEQIPIPLDKISDEASTGTIKNVQFWKTGCDDLFMSWVDTSSGWSFSFHLDGVAPELKVALATALSNSVLIDLKQQYEDECAFRIDFD</sequence>
<dbReference type="GeneID" id="93088338"/>
<gene>
    <name evidence="1" type="ordered locus">Bamb_5427</name>
</gene>
<dbReference type="EMBL" id="CP000441">
    <property type="protein sequence ID" value="ABI90974.1"/>
    <property type="molecule type" value="Genomic_DNA"/>
</dbReference>
<evidence type="ECO:0000313" key="1">
    <source>
        <dbReference type="EMBL" id="ABI90974.1"/>
    </source>
</evidence>
<dbReference type="RefSeq" id="WP_011660343.1">
    <property type="nucleotide sequence ID" value="NC_008391.1"/>
</dbReference>
<name>Q0B4E9_BURCM</name>
<protein>
    <submittedName>
        <fullName evidence="1">Uncharacterized protein</fullName>
    </submittedName>
</protein>
<organism evidence="1 2">
    <name type="scientific">Burkholderia ambifaria (strain ATCC BAA-244 / DSM 16087 / CCUG 44356 / LMG 19182 / AMMD)</name>
    <name type="common">Burkholderia cepacia (strain AMMD)</name>
    <dbReference type="NCBI Taxonomy" id="339670"/>
    <lineage>
        <taxon>Bacteria</taxon>
        <taxon>Pseudomonadati</taxon>
        <taxon>Pseudomonadota</taxon>
        <taxon>Betaproteobacteria</taxon>
        <taxon>Burkholderiales</taxon>
        <taxon>Burkholderiaceae</taxon>
        <taxon>Burkholderia</taxon>
        <taxon>Burkholderia cepacia complex</taxon>
    </lineage>
</organism>
<proteinExistence type="predicted"/>
<keyword evidence="2" id="KW-1185">Reference proteome</keyword>
<evidence type="ECO:0000313" key="2">
    <source>
        <dbReference type="Proteomes" id="UP000000662"/>
    </source>
</evidence>